<evidence type="ECO:0000313" key="2">
    <source>
        <dbReference type="EMBL" id="CBH98171.1"/>
    </source>
</evidence>
<accession>E6PQA1</accession>
<evidence type="ECO:0000313" key="1">
    <source>
        <dbReference type="EMBL" id="CBH97105.1"/>
    </source>
</evidence>
<protein>
    <submittedName>
        <fullName evidence="1">Uncharacterized protein</fullName>
    </submittedName>
</protein>
<comment type="caution">
    <text evidence="1">The sequence shown here is derived from an EMBL/GenBank/DDBJ whole genome shotgun (WGS) entry which is preliminary data.</text>
</comment>
<dbReference type="EMBL" id="CABM01000049">
    <property type="protein sequence ID" value="CBH98171.1"/>
    <property type="molecule type" value="Genomic_DNA"/>
</dbReference>
<sequence>MATQDLTSTTSHAGAKSVIIDTARHLHRLLSVARLALGAVEYRHECDGRLQIDVEALQAAMTLLSNLWEEINYGKDQKTGRWASDIVNDGIGMQWYQIRALIALLGHQAWQILEENAAVPDPSAIDDIEHAMQVLCALIPVTTTTC</sequence>
<organism evidence="1">
    <name type="scientific">mine drainage metagenome</name>
    <dbReference type="NCBI Taxonomy" id="410659"/>
    <lineage>
        <taxon>unclassified sequences</taxon>
        <taxon>metagenomes</taxon>
        <taxon>ecological metagenomes</taxon>
    </lineage>
</organism>
<dbReference type="EMBL" id="CABM01000041">
    <property type="protein sequence ID" value="CBH97105.1"/>
    <property type="molecule type" value="Genomic_DNA"/>
</dbReference>
<name>E6PQA1_9ZZZZ</name>
<dbReference type="AlphaFoldDB" id="E6PQA1"/>
<proteinExistence type="predicted"/>
<reference evidence="1" key="1">
    <citation type="submission" date="2009-10" db="EMBL/GenBank/DDBJ databases">
        <title>Diversity of trophic interactions inside an arsenic-rich microbial ecosystem.</title>
        <authorList>
            <person name="Bertin P.N."/>
            <person name="Heinrich-Salmeron A."/>
            <person name="Pelletier E."/>
            <person name="Goulhen-Chollet F."/>
            <person name="Arsene-Ploetze F."/>
            <person name="Gallien S."/>
            <person name="Calteau A."/>
            <person name="Vallenet D."/>
            <person name="Casiot C."/>
            <person name="Chane-Woon-Ming B."/>
            <person name="Giloteaux L."/>
            <person name="Barakat M."/>
            <person name="Bonnefoy V."/>
            <person name="Bruneel O."/>
            <person name="Chandler M."/>
            <person name="Cleiss J."/>
            <person name="Duran R."/>
            <person name="Elbaz-Poulichet F."/>
            <person name="Fonknechten N."/>
            <person name="Lauga B."/>
            <person name="Mornico D."/>
            <person name="Ortet P."/>
            <person name="Schaeffer C."/>
            <person name="Siguier P."/>
            <person name="Alexander Thil Smith A."/>
            <person name="Van Dorsselaer A."/>
            <person name="Weissenbach J."/>
            <person name="Medigue C."/>
            <person name="Le Paslier D."/>
        </authorList>
    </citation>
    <scope>NUCLEOTIDE SEQUENCE</scope>
</reference>
<gene>
    <name evidence="1" type="ORF">CARN2_1715</name>
    <name evidence="2" type="ORF">CARN2_3647</name>
</gene>